<dbReference type="EMBL" id="JASGBP010000001">
    <property type="protein sequence ID" value="MDI9256517.1"/>
    <property type="molecule type" value="Genomic_DNA"/>
</dbReference>
<evidence type="ECO:0000313" key="2">
    <source>
        <dbReference type="Proteomes" id="UP001230035"/>
    </source>
</evidence>
<organism evidence="1 2">
    <name type="scientific">Flavobacterium sedimenticola</name>
    <dbReference type="NCBI Taxonomy" id="3043286"/>
    <lineage>
        <taxon>Bacteria</taxon>
        <taxon>Pseudomonadati</taxon>
        <taxon>Bacteroidota</taxon>
        <taxon>Flavobacteriia</taxon>
        <taxon>Flavobacteriales</taxon>
        <taxon>Flavobacteriaceae</taxon>
        <taxon>Flavobacterium</taxon>
    </lineage>
</organism>
<dbReference type="RefSeq" id="WP_283238190.1">
    <property type="nucleotide sequence ID" value="NZ_JASGBP010000001.1"/>
</dbReference>
<keyword evidence="2" id="KW-1185">Reference proteome</keyword>
<proteinExistence type="predicted"/>
<reference evidence="1 2" key="1">
    <citation type="submission" date="2023-05" db="EMBL/GenBank/DDBJ databases">
        <title>Flavobacterium sedimenti sp. nov., isolated from the sediment.</title>
        <authorList>
            <person name="Wu N."/>
        </authorList>
    </citation>
    <scope>NUCLEOTIDE SEQUENCE [LARGE SCALE GENOMIC DNA]</scope>
    <source>
        <strain evidence="1 2">YZ-48</strain>
    </source>
</reference>
<comment type="caution">
    <text evidence="1">The sequence shown here is derived from an EMBL/GenBank/DDBJ whole genome shotgun (WGS) entry which is preliminary data.</text>
</comment>
<name>A0ABT6XNV2_9FLAO</name>
<accession>A0ABT6XNV2</accession>
<protein>
    <submittedName>
        <fullName evidence="1">Uncharacterized protein</fullName>
    </submittedName>
</protein>
<sequence length="61" mass="6996">MSTKKTIISLTDMLKDLKRVESAKLIESNSRINTLMKETVREFKQKQNVSIEKSSQIVLNA</sequence>
<dbReference type="Proteomes" id="UP001230035">
    <property type="component" value="Unassembled WGS sequence"/>
</dbReference>
<evidence type="ECO:0000313" key="1">
    <source>
        <dbReference type="EMBL" id="MDI9256517.1"/>
    </source>
</evidence>
<gene>
    <name evidence="1" type="ORF">QHT84_03725</name>
</gene>